<dbReference type="Proteomes" id="UP000279422">
    <property type="component" value="Unassembled WGS sequence"/>
</dbReference>
<accession>A0A497E694</accession>
<evidence type="ECO:0000313" key="1">
    <source>
        <dbReference type="EMBL" id="RLE10837.1"/>
    </source>
</evidence>
<protein>
    <submittedName>
        <fullName evidence="1">Uncharacterized protein</fullName>
    </submittedName>
</protein>
<organism evidence="1 2">
    <name type="scientific">Aerophobetes bacterium</name>
    <dbReference type="NCBI Taxonomy" id="2030807"/>
    <lineage>
        <taxon>Bacteria</taxon>
        <taxon>Candidatus Aerophobota</taxon>
    </lineage>
</organism>
<gene>
    <name evidence="1" type="ORF">DRJ00_00020</name>
</gene>
<comment type="caution">
    <text evidence="1">The sequence shown here is derived from an EMBL/GenBank/DDBJ whole genome shotgun (WGS) entry which is preliminary data.</text>
</comment>
<dbReference type="AlphaFoldDB" id="A0A497E694"/>
<evidence type="ECO:0000313" key="2">
    <source>
        <dbReference type="Proteomes" id="UP000279422"/>
    </source>
</evidence>
<name>A0A497E694_UNCAE</name>
<proteinExistence type="predicted"/>
<reference evidence="1 2" key="1">
    <citation type="submission" date="2018-06" db="EMBL/GenBank/DDBJ databases">
        <title>Extensive metabolic versatility and redundancy in microbially diverse, dynamic hydrothermal sediments.</title>
        <authorList>
            <person name="Dombrowski N."/>
            <person name="Teske A."/>
            <person name="Baker B.J."/>
        </authorList>
    </citation>
    <scope>NUCLEOTIDE SEQUENCE [LARGE SCALE GENOMIC DNA]</scope>
    <source>
        <strain evidence="1">B47_G16</strain>
    </source>
</reference>
<dbReference type="EMBL" id="QMPZ01000001">
    <property type="protein sequence ID" value="RLE10837.1"/>
    <property type="molecule type" value="Genomic_DNA"/>
</dbReference>
<sequence>MPVSEPWLLVYVQRGFLHIKAESLLSSCSLPSLHLIIFFHKFFHKTITNSLPCQTSPHLSTTLEGGCFPPQRFAAPLIDT</sequence>